<proteinExistence type="predicted"/>
<evidence type="ECO:0000313" key="1">
    <source>
        <dbReference type="EMBL" id="EFJ38551.1"/>
    </source>
</evidence>
<protein>
    <submittedName>
        <fullName evidence="1">Uncharacterized protein</fullName>
    </submittedName>
</protein>
<reference evidence="1 2" key="1">
    <citation type="journal article" date="2011" name="Science">
        <title>The Selaginella genome identifies genetic changes associated with the evolution of vascular plants.</title>
        <authorList>
            <person name="Banks J.A."/>
            <person name="Nishiyama T."/>
            <person name="Hasebe M."/>
            <person name="Bowman J.L."/>
            <person name="Gribskov M."/>
            <person name="dePamphilis C."/>
            <person name="Albert V.A."/>
            <person name="Aono N."/>
            <person name="Aoyama T."/>
            <person name="Ambrose B.A."/>
            <person name="Ashton N.W."/>
            <person name="Axtell M.J."/>
            <person name="Barker E."/>
            <person name="Barker M.S."/>
            <person name="Bennetzen J.L."/>
            <person name="Bonawitz N.D."/>
            <person name="Chapple C."/>
            <person name="Cheng C."/>
            <person name="Correa L.G."/>
            <person name="Dacre M."/>
            <person name="DeBarry J."/>
            <person name="Dreyer I."/>
            <person name="Elias M."/>
            <person name="Engstrom E.M."/>
            <person name="Estelle M."/>
            <person name="Feng L."/>
            <person name="Finet C."/>
            <person name="Floyd S.K."/>
            <person name="Frommer W.B."/>
            <person name="Fujita T."/>
            <person name="Gramzow L."/>
            <person name="Gutensohn M."/>
            <person name="Harholt J."/>
            <person name="Hattori M."/>
            <person name="Heyl A."/>
            <person name="Hirai T."/>
            <person name="Hiwatashi Y."/>
            <person name="Ishikawa M."/>
            <person name="Iwata M."/>
            <person name="Karol K.G."/>
            <person name="Koehler B."/>
            <person name="Kolukisaoglu U."/>
            <person name="Kubo M."/>
            <person name="Kurata T."/>
            <person name="Lalonde S."/>
            <person name="Li K."/>
            <person name="Li Y."/>
            <person name="Litt A."/>
            <person name="Lyons E."/>
            <person name="Manning G."/>
            <person name="Maruyama T."/>
            <person name="Michael T.P."/>
            <person name="Mikami K."/>
            <person name="Miyazaki S."/>
            <person name="Morinaga S."/>
            <person name="Murata T."/>
            <person name="Mueller-Roeber B."/>
            <person name="Nelson D.R."/>
            <person name="Obara M."/>
            <person name="Oguri Y."/>
            <person name="Olmstead R.G."/>
            <person name="Onodera N."/>
            <person name="Petersen B.L."/>
            <person name="Pils B."/>
            <person name="Prigge M."/>
            <person name="Rensing S.A."/>
            <person name="Riano-Pachon D.M."/>
            <person name="Roberts A.W."/>
            <person name="Sato Y."/>
            <person name="Scheller H.V."/>
            <person name="Schulz B."/>
            <person name="Schulz C."/>
            <person name="Shakirov E.V."/>
            <person name="Shibagaki N."/>
            <person name="Shinohara N."/>
            <person name="Shippen D.E."/>
            <person name="Soerensen I."/>
            <person name="Sotooka R."/>
            <person name="Sugimoto N."/>
            <person name="Sugita M."/>
            <person name="Sumikawa N."/>
            <person name="Tanurdzic M."/>
            <person name="Theissen G."/>
            <person name="Ulvskov P."/>
            <person name="Wakazuki S."/>
            <person name="Weng J.K."/>
            <person name="Willats W.W."/>
            <person name="Wipf D."/>
            <person name="Wolf P.G."/>
            <person name="Yang L."/>
            <person name="Zimmer A.D."/>
            <person name="Zhu Q."/>
            <person name="Mitros T."/>
            <person name="Hellsten U."/>
            <person name="Loque D."/>
            <person name="Otillar R."/>
            <person name="Salamov A."/>
            <person name="Schmutz J."/>
            <person name="Shapiro H."/>
            <person name="Lindquist E."/>
            <person name="Lucas S."/>
            <person name="Rokhsar D."/>
            <person name="Grigoriev I.V."/>
        </authorList>
    </citation>
    <scope>NUCLEOTIDE SEQUENCE [LARGE SCALE GENOMIC DNA]</scope>
</reference>
<evidence type="ECO:0000313" key="2">
    <source>
        <dbReference type="Proteomes" id="UP000001514"/>
    </source>
</evidence>
<dbReference type="Proteomes" id="UP000001514">
    <property type="component" value="Unassembled WGS sequence"/>
</dbReference>
<dbReference type="eggNOG" id="ENOG502QVYD">
    <property type="taxonomic scope" value="Eukaryota"/>
</dbReference>
<dbReference type="OrthoDB" id="737041at2759"/>
<keyword evidence="2" id="KW-1185">Reference proteome</keyword>
<accession>D8QR32</accession>
<dbReference type="KEGG" id="smo:SELMODRAFT_437468"/>
<dbReference type="HOGENOM" id="CLU_788434_0_0_1"/>
<dbReference type="AlphaFoldDB" id="D8QR32"/>
<dbReference type="OMA" id="DACVERM"/>
<dbReference type="Gramene" id="EFJ38551">
    <property type="protein sequence ID" value="EFJ38551"/>
    <property type="gene ID" value="SELMODRAFT_437468"/>
</dbReference>
<dbReference type="PANTHER" id="PTHR33625">
    <property type="entry name" value="OS08G0179900 PROTEIN"/>
    <property type="match status" value="1"/>
</dbReference>
<name>D8QR32_SELML</name>
<sequence length="306" mass="32697">MGGGILLRGVAKAVTKPPIVGLAAVAAAATSSSVPQSVMMGSASATSAAALPLRAAVADDWVFAGDEERSEYFVRDHLVFGAAPSRDEVEEATADLQNALGMCFGEGLPTPALQQDSPVSSIRGPSSVHLGHPVVDWIEPHLVSHEPGNVQVCRRNEVAEAFSLLQNDPIVQGVVMSVASDKAVWDAVLANEKVKEFRKKLQENGYESFVAGDGEVIQEGSKHTRPSDQPNPNLVDFLAQLLDYSKNAYLRVKRMLTELLSSFLSFADNKFFSTKDGNFADPAIKSCFMLSLVVLSVVLLKRASAA</sequence>
<dbReference type="PANTHER" id="PTHR33625:SF4">
    <property type="entry name" value="OS08G0179900 PROTEIN"/>
    <property type="match status" value="1"/>
</dbReference>
<dbReference type="EMBL" id="GL377565">
    <property type="protein sequence ID" value="EFJ38551.1"/>
    <property type="molecule type" value="Genomic_DNA"/>
</dbReference>
<dbReference type="FunCoup" id="D8QR32">
    <property type="interactions" value="1055"/>
</dbReference>
<gene>
    <name evidence="1" type="ORF">SELMODRAFT_437468</name>
</gene>
<dbReference type="InParanoid" id="D8QR32"/>
<organism evidence="2">
    <name type="scientific">Selaginella moellendorffii</name>
    <name type="common">Spikemoss</name>
    <dbReference type="NCBI Taxonomy" id="88036"/>
    <lineage>
        <taxon>Eukaryota</taxon>
        <taxon>Viridiplantae</taxon>
        <taxon>Streptophyta</taxon>
        <taxon>Embryophyta</taxon>
        <taxon>Tracheophyta</taxon>
        <taxon>Lycopodiopsida</taxon>
        <taxon>Selaginellales</taxon>
        <taxon>Selaginellaceae</taxon>
        <taxon>Selaginella</taxon>
    </lineage>
</organism>